<accession>A0AAN6STC6</accession>
<gene>
    <name evidence="11" type="ORF">C8A01DRAFT_14950</name>
</gene>
<comment type="similarity">
    <text evidence="2 8">Belongs to the glycosyl hydrolase 35 family.</text>
</comment>
<dbReference type="Pfam" id="PF01301">
    <property type="entry name" value="Glyco_hydro_35"/>
    <property type="match status" value="1"/>
</dbReference>
<keyword evidence="4 9" id="KW-0732">Signal</keyword>
<dbReference type="Pfam" id="PF13364">
    <property type="entry name" value="BetaGal_ABD2"/>
    <property type="match status" value="2"/>
</dbReference>
<dbReference type="PRINTS" id="PR00742">
    <property type="entry name" value="GLHYDRLASE35"/>
</dbReference>
<comment type="caution">
    <text evidence="11">The sequence shown here is derived from an EMBL/GenBank/DDBJ whole genome shotgun (WGS) entry which is preliminary data.</text>
</comment>
<proteinExistence type="inferred from homology"/>
<dbReference type="SMART" id="SM01029">
    <property type="entry name" value="BetaGal_dom2"/>
    <property type="match status" value="1"/>
</dbReference>
<dbReference type="InterPro" id="IPR036833">
    <property type="entry name" value="BetaGal_dom3_sf"/>
</dbReference>
<dbReference type="AlphaFoldDB" id="A0AAN6STC6"/>
<evidence type="ECO:0000256" key="5">
    <source>
        <dbReference type="ARBA" id="ARBA00022801"/>
    </source>
</evidence>
<dbReference type="Gene3D" id="3.20.20.80">
    <property type="entry name" value="Glycosidases"/>
    <property type="match status" value="1"/>
</dbReference>
<keyword evidence="6" id="KW-0325">Glycoprotein</keyword>
<dbReference type="Pfam" id="PF10435">
    <property type="entry name" value="BetaGal_dom2"/>
    <property type="match status" value="1"/>
</dbReference>
<dbReference type="SUPFAM" id="SSF117100">
    <property type="entry name" value="Beta-galactosidase LacA, domain 3"/>
    <property type="match status" value="1"/>
</dbReference>
<evidence type="ECO:0000256" key="7">
    <source>
        <dbReference type="ARBA" id="ARBA00023295"/>
    </source>
</evidence>
<evidence type="ECO:0000256" key="1">
    <source>
        <dbReference type="ARBA" id="ARBA00001412"/>
    </source>
</evidence>
<keyword evidence="7" id="KW-0326">Glycosidase</keyword>
<feature type="domain" description="Beta-galactosidase" evidence="10">
    <location>
        <begin position="406"/>
        <end position="584"/>
    </location>
</feature>
<dbReference type="InterPro" id="IPR001944">
    <property type="entry name" value="Glycoside_Hdrlase_35"/>
</dbReference>
<evidence type="ECO:0000313" key="11">
    <source>
        <dbReference type="EMBL" id="KAK4041288.1"/>
    </source>
</evidence>
<dbReference type="GO" id="GO:0005975">
    <property type="term" value="P:carbohydrate metabolic process"/>
    <property type="evidence" value="ECO:0007669"/>
    <property type="project" value="InterPro"/>
</dbReference>
<evidence type="ECO:0000256" key="3">
    <source>
        <dbReference type="ARBA" id="ARBA00012756"/>
    </source>
</evidence>
<dbReference type="InterPro" id="IPR025300">
    <property type="entry name" value="BetaGal_jelly_roll_dom"/>
</dbReference>
<dbReference type="InterPro" id="IPR031330">
    <property type="entry name" value="Gly_Hdrlase_35_cat"/>
</dbReference>
<sequence>MGFLSRPRGLSARLSCLIFLSLFSQLAFSAGTSSPRPLLDNGLQQAIQWDHHSIIINGERLFLFGGEMHPFRLPVPELWEDVLQKIKAMGMRMVSIYTHWGFHAPTPNKVDFGTGGHNITRFLEMARDVGLYVLVRPGPYINGELSAGGMALWATTGEYSPLRLNGTAYTEAWTPYLDGIAQVTRPFQLTEGGTVIMYQIENEYGDQWLDSTAKIRNEPAISYMKKLEANARDNGIIVPLIHNSPSMGARLWSKDYDTVGAGGNVDIYGLDSYPQCWSCVTEQCGTVTPWSVLNYFDHFQLVSPTQPSLMPEYQGGVINPWYGPAGGCKERTGVDFVNFYYRDNIAQRVTILNLYMIYGGTNWGWLAPPFMGSSYDYAAAISEDRSIGDKFYEIKNLGLFTRVAQELTVTDRMGTGTEYTNNTNLFTTELRNPETGAGFYVIRHVQTASASEEWFALKVNTSIGEFYVPKISSAVVLSGHESKILVADFHFGNNTLYYATAEVLTYSIIDGKPILVLWTPSGRSGEFFLQGAKNGTISSGQTVTLAANEQGMIVGYAQKEGMTVLDFDNGVKVVLVDRKTAYKAWVPALTNDPKVPVDKTGKSHTKHTYGTLVIGPSLVRSATLTDTTIFLQGDANTTAPLEVFTSSHITRIRWNGIDLPTTKSNHSTLIATTPHPPSFQPPQITSWKSRDALPERLSSYSDAGPAWVLANDSTTPNPAFNPNTTTATPILFADQYGFHTGIRLWRGHFSSTGDHPTGVFLNVQGGMAHGWSAYLNGAFLGSWLGRADDDSAASNLTLPFKKGAVRQGENVLLVVHDDTGHDQGDGAVNPRGVLNATLLGGQARFTKWKVAGTAGGSRGAGRAGLDEVRTHYNEGGLAAERLGWHLPGFDDSAWEPAGGGPGRGFAGAGVRFYRGTLPLDVPRGVDVSLAFRFKPAAEDVEKGTLGYRVLLFVNGWQYGRYYPSISAEATFPVPVGVLGYGGENVVGLAVWALQEEGARVDVEVVVRYAVGSALDVGFDGSYLRPGWDPERLEYA</sequence>
<dbReference type="FunFam" id="2.102.20.10:FF:000001">
    <property type="entry name" value="Beta-galactosidase A"/>
    <property type="match status" value="1"/>
</dbReference>
<evidence type="ECO:0000256" key="4">
    <source>
        <dbReference type="ARBA" id="ARBA00022729"/>
    </source>
</evidence>
<feature type="signal peptide" evidence="9">
    <location>
        <begin position="1"/>
        <end position="29"/>
    </location>
</feature>
<dbReference type="Proteomes" id="UP001303115">
    <property type="component" value="Unassembled WGS sequence"/>
</dbReference>
<dbReference type="InterPro" id="IPR025972">
    <property type="entry name" value="BetaGal_dom3"/>
</dbReference>
<evidence type="ECO:0000256" key="8">
    <source>
        <dbReference type="RuleBase" id="RU003679"/>
    </source>
</evidence>
<dbReference type="SUPFAM" id="SSF51445">
    <property type="entry name" value="(Trans)glycosidases"/>
    <property type="match status" value="1"/>
</dbReference>
<dbReference type="Gene3D" id="2.60.120.260">
    <property type="entry name" value="Galactose-binding domain-like"/>
    <property type="match status" value="2"/>
</dbReference>
<feature type="chain" id="PRO_5042979346" description="beta-galactosidase" evidence="9">
    <location>
        <begin position="30"/>
        <end position="1035"/>
    </location>
</feature>
<dbReference type="InterPro" id="IPR018954">
    <property type="entry name" value="Betagal_dom2"/>
</dbReference>
<dbReference type="InterPro" id="IPR037110">
    <property type="entry name" value="Betagal_dom2_sf"/>
</dbReference>
<dbReference type="InterPro" id="IPR008979">
    <property type="entry name" value="Galactose-bd-like_sf"/>
</dbReference>
<keyword evidence="12" id="KW-1185">Reference proteome</keyword>
<evidence type="ECO:0000256" key="9">
    <source>
        <dbReference type="SAM" id="SignalP"/>
    </source>
</evidence>
<evidence type="ECO:0000256" key="2">
    <source>
        <dbReference type="ARBA" id="ARBA00009809"/>
    </source>
</evidence>
<name>A0AAN6STC6_9PEZI</name>
<dbReference type="FunFam" id="3.20.20.80:FF:000040">
    <property type="entry name" value="Beta-galactosidase A"/>
    <property type="match status" value="1"/>
</dbReference>
<dbReference type="PANTHER" id="PTHR23421">
    <property type="entry name" value="BETA-GALACTOSIDASE RELATED"/>
    <property type="match status" value="1"/>
</dbReference>
<protein>
    <recommendedName>
        <fullName evidence="3">beta-galactosidase</fullName>
        <ecNumber evidence="3">3.2.1.23</ecNumber>
    </recommendedName>
</protein>
<organism evidence="11 12">
    <name type="scientific">Parachaetomium inaequale</name>
    <dbReference type="NCBI Taxonomy" id="2588326"/>
    <lineage>
        <taxon>Eukaryota</taxon>
        <taxon>Fungi</taxon>
        <taxon>Dikarya</taxon>
        <taxon>Ascomycota</taxon>
        <taxon>Pezizomycotina</taxon>
        <taxon>Sordariomycetes</taxon>
        <taxon>Sordariomycetidae</taxon>
        <taxon>Sordariales</taxon>
        <taxon>Chaetomiaceae</taxon>
        <taxon>Parachaetomium</taxon>
    </lineage>
</organism>
<keyword evidence="5 11" id="KW-0378">Hydrolase</keyword>
<dbReference type="InterPro" id="IPR017853">
    <property type="entry name" value="GH"/>
</dbReference>
<dbReference type="SUPFAM" id="SSF49785">
    <property type="entry name" value="Galactose-binding domain-like"/>
    <property type="match status" value="2"/>
</dbReference>
<evidence type="ECO:0000259" key="10">
    <source>
        <dbReference type="SMART" id="SM01029"/>
    </source>
</evidence>
<dbReference type="EC" id="3.2.1.23" evidence="3"/>
<dbReference type="Gene3D" id="2.60.390.10">
    <property type="entry name" value="Beta-galactosidase, domain 3"/>
    <property type="match status" value="1"/>
</dbReference>
<evidence type="ECO:0000256" key="6">
    <source>
        <dbReference type="ARBA" id="ARBA00023180"/>
    </source>
</evidence>
<dbReference type="Pfam" id="PF13363">
    <property type="entry name" value="BetaGal_dom3"/>
    <property type="match status" value="1"/>
</dbReference>
<comment type="catalytic activity">
    <reaction evidence="1">
        <text>Hydrolysis of terminal non-reducing beta-D-galactose residues in beta-D-galactosides.</text>
        <dbReference type="EC" id="3.2.1.23"/>
    </reaction>
</comment>
<evidence type="ECO:0000313" key="12">
    <source>
        <dbReference type="Proteomes" id="UP001303115"/>
    </source>
</evidence>
<dbReference type="Gene3D" id="2.102.20.10">
    <property type="entry name" value="Beta-galactosidase, domain 2"/>
    <property type="match status" value="1"/>
</dbReference>
<dbReference type="GO" id="GO:0004565">
    <property type="term" value="F:beta-galactosidase activity"/>
    <property type="evidence" value="ECO:0007669"/>
    <property type="project" value="UniProtKB-EC"/>
</dbReference>
<reference evidence="12" key="1">
    <citation type="journal article" date="2023" name="Mol. Phylogenet. Evol.">
        <title>Genome-scale phylogeny and comparative genomics of the fungal order Sordariales.</title>
        <authorList>
            <person name="Hensen N."/>
            <person name="Bonometti L."/>
            <person name="Westerberg I."/>
            <person name="Brannstrom I.O."/>
            <person name="Guillou S."/>
            <person name="Cros-Aarteil S."/>
            <person name="Calhoun S."/>
            <person name="Haridas S."/>
            <person name="Kuo A."/>
            <person name="Mondo S."/>
            <person name="Pangilinan J."/>
            <person name="Riley R."/>
            <person name="LaButti K."/>
            <person name="Andreopoulos B."/>
            <person name="Lipzen A."/>
            <person name="Chen C."/>
            <person name="Yan M."/>
            <person name="Daum C."/>
            <person name="Ng V."/>
            <person name="Clum A."/>
            <person name="Steindorff A."/>
            <person name="Ohm R.A."/>
            <person name="Martin F."/>
            <person name="Silar P."/>
            <person name="Natvig D.O."/>
            <person name="Lalanne C."/>
            <person name="Gautier V."/>
            <person name="Ament-Velasquez S.L."/>
            <person name="Kruys A."/>
            <person name="Hutchinson M.I."/>
            <person name="Powell A.J."/>
            <person name="Barry K."/>
            <person name="Miller A.N."/>
            <person name="Grigoriev I.V."/>
            <person name="Debuchy R."/>
            <person name="Gladieux P."/>
            <person name="Hiltunen Thoren M."/>
            <person name="Johannesson H."/>
        </authorList>
    </citation>
    <scope>NUCLEOTIDE SEQUENCE [LARGE SCALE GENOMIC DNA]</scope>
    <source>
        <strain evidence="12">CBS 284.82</strain>
    </source>
</reference>
<dbReference type="EMBL" id="MU854360">
    <property type="protein sequence ID" value="KAK4041288.1"/>
    <property type="molecule type" value="Genomic_DNA"/>
</dbReference>
<dbReference type="SUPFAM" id="SSF51011">
    <property type="entry name" value="Glycosyl hydrolase domain"/>
    <property type="match status" value="1"/>
</dbReference>